<dbReference type="RefSeq" id="WP_259427896.1">
    <property type="nucleotide sequence ID" value="NZ_JANWTC010000006.1"/>
</dbReference>
<gene>
    <name evidence="2" type="ORF">NYP18_09155</name>
</gene>
<accession>A0ABT2FX57</accession>
<proteinExistence type="predicted"/>
<evidence type="ECO:0000256" key="1">
    <source>
        <dbReference type="SAM" id="MobiDB-lite"/>
    </source>
</evidence>
<evidence type="ECO:0000313" key="3">
    <source>
        <dbReference type="Proteomes" id="UP001205965"/>
    </source>
</evidence>
<dbReference type="Proteomes" id="UP001205965">
    <property type="component" value="Unassembled WGS sequence"/>
</dbReference>
<keyword evidence="3" id="KW-1185">Reference proteome</keyword>
<sequence>MAREKGYARPAGERVYSPAREDNWDLRWPQSIRIYSKMAREDSQTKSVLLAVTQPITRTPWRLEANGADPEVVRKIAEDLNLPVKGEELSAPIAKNPRKVSWSHHLKRALRWQLIYGHAYFELVWDDASETEDGLTHLRKIAPRHPDTIMKIDVAEDGGLEAITQKHIGGRQKPAKIPVQDLLVYRADDDHDDWIGESMLRAAYKHWRLKDEFLRLEQIVLDRNGMGVAVMKTRSEPSSQERSDAERVVSEVRTGDSGGVVIDMDESFSIEGVKGQLASPRQAIAYHDAQIARTALAHALNLDGGGGSYALAEVQMDLFFQALNDRAQEIADTANQYLVRKMVYNLTGDEHGPFPVIAFDRIEARRSLSANDLATLKNAGLIFADPATDSHIRRIYELPPALPPEKWEEARSQASVTPAVLTDVIRRLQAADATPELSRQIIHALLPTLQGTGPRGHPQRGGANEEPEVLGQVAG</sequence>
<name>A0ABT2FX57_9CORY</name>
<organism evidence="2 3">
    <name type="scientific">Corynebacterium lemuris</name>
    <dbReference type="NCBI Taxonomy" id="1859292"/>
    <lineage>
        <taxon>Bacteria</taxon>
        <taxon>Bacillati</taxon>
        <taxon>Actinomycetota</taxon>
        <taxon>Actinomycetes</taxon>
        <taxon>Mycobacteriales</taxon>
        <taxon>Corynebacteriaceae</taxon>
        <taxon>Corynebacterium</taxon>
    </lineage>
</organism>
<feature type="region of interest" description="Disordered" evidence="1">
    <location>
        <begin position="448"/>
        <end position="475"/>
    </location>
</feature>
<dbReference type="Pfam" id="PF06074">
    <property type="entry name" value="Portal_Mu"/>
    <property type="match status" value="1"/>
</dbReference>
<dbReference type="EMBL" id="JANWTC010000006">
    <property type="protein sequence ID" value="MCS5479826.1"/>
    <property type="molecule type" value="Genomic_DNA"/>
</dbReference>
<comment type="caution">
    <text evidence="2">The sequence shown here is derived from an EMBL/GenBank/DDBJ whole genome shotgun (WGS) entry which is preliminary data.</text>
</comment>
<reference evidence="2 3" key="1">
    <citation type="submission" date="2022-08" db="EMBL/GenBank/DDBJ databases">
        <title>YIM 101645 draft genome.</title>
        <authorList>
            <person name="Chen X."/>
        </authorList>
    </citation>
    <scope>NUCLEOTIDE SEQUENCE [LARGE SCALE GENOMIC DNA]</scope>
    <source>
        <strain evidence="2 3">YIM 101645</strain>
    </source>
</reference>
<dbReference type="InterPro" id="IPR009279">
    <property type="entry name" value="Portal_Mu"/>
</dbReference>
<evidence type="ECO:0000313" key="2">
    <source>
        <dbReference type="EMBL" id="MCS5479826.1"/>
    </source>
</evidence>
<protein>
    <submittedName>
        <fullName evidence="2">DUF935 domain-containing protein</fullName>
    </submittedName>
</protein>